<reference evidence="2" key="2">
    <citation type="submission" date="2023-07" db="EMBL/GenBank/DDBJ databases">
        <authorList>
            <person name="Bai X.-H."/>
            <person name="Wang H.-H."/>
            <person name="Wang J."/>
            <person name="Ma M.-Y."/>
            <person name="Hu H.-H."/>
            <person name="Song Z.-L."/>
            <person name="Ma H.-G."/>
            <person name="Fan Y."/>
            <person name="Du C.-Y."/>
            <person name="Xu J.-C."/>
        </authorList>
    </citation>
    <scope>NUCLEOTIDE SEQUENCE</scope>
    <source>
        <strain evidence="2">CZ1</strain>
    </source>
</reference>
<dbReference type="InterPro" id="IPR011050">
    <property type="entry name" value="Pectin_lyase_fold/virulence"/>
</dbReference>
<dbReference type="InterPro" id="IPR025282">
    <property type="entry name" value="DUF4214"/>
</dbReference>
<dbReference type="SUPFAM" id="SSF51126">
    <property type="entry name" value="Pectin lyase-like"/>
    <property type="match status" value="1"/>
</dbReference>
<dbReference type="RefSeq" id="WP_316426945.1">
    <property type="nucleotide sequence ID" value="NZ_CP130144.1"/>
</dbReference>
<dbReference type="AlphaFoldDB" id="A0AA97ANV8"/>
<evidence type="ECO:0000259" key="1">
    <source>
        <dbReference type="Pfam" id="PF13946"/>
    </source>
</evidence>
<name>A0AA97ANV8_LEPBY</name>
<gene>
    <name evidence="2" type="ORF">Q2T42_25860</name>
</gene>
<dbReference type="Pfam" id="PF13946">
    <property type="entry name" value="DUF4214"/>
    <property type="match status" value="1"/>
</dbReference>
<sequence>MVAYQFLSKTYTDVLGRAPDAGGWNYWQGEIERDRSLDQVRRVGASFFTGDEFLGKGYNTKDRLAVLYRVALSREADLGGVNYWASQVDSGVRSFSDVVFNFFWGTEFNAIGSMYTQGKYEFRGGTPYRPEIDQLAYRIGVRGIGKVTEWSDAPAGVQITTSKQLQDLLNSAKVGTQIVLAPRTLIEVTETIVTPWGVSIYTAGYPDPSEYQKMARFVRASSFTDGAMIAVSEASSLKFVWVDGQRSKLNEPNFKPQNINVGLLGGIGSSIISSRVERAMGFSHITIGGGAVGLPPAYSVVRGNFVDGTFSNFASQWSDGISNGGEASTIEFNTTINMTDVGIISFAPSKDRQKAQDSYVRYNTVLNLSNNAYGGIVSDGIVNPEGIGTTPGGYSSYAQKLMFNDNVLRTSHSAFMAIALSIGTRAWFGNASQTINGSAFINNTSDGQILRVGTGIVVSGALNATVLGNTFNFVFAPEAKPALPRLPFVASISARYASFKEVDMPWVDMMMDRAIVD</sequence>
<protein>
    <submittedName>
        <fullName evidence="2">DUF4214 domain-containing protein</fullName>
    </submittedName>
</protein>
<organism evidence="2">
    <name type="scientific">Leptolyngbya boryana CZ1</name>
    <dbReference type="NCBI Taxonomy" id="3060204"/>
    <lineage>
        <taxon>Bacteria</taxon>
        <taxon>Bacillati</taxon>
        <taxon>Cyanobacteriota</taxon>
        <taxon>Cyanophyceae</taxon>
        <taxon>Leptolyngbyales</taxon>
        <taxon>Leptolyngbyaceae</taxon>
        <taxon>Leptolyngbya group</taxon>
        <taxon>Leptolyngbya</taxon>
    </lineage>
</organism>
<dbReference type="EMBL" id="CP130144">
    <property type="protein sequence ID" value="WNZ45217.1"/>
    <property type="molecule type" value="Genomic_DNA"/>
</dbReference>
<reference evidence="2" key="1">
    <citation type="journal article" date="2023" name="Plants (Basel)">
        <title>Genomic Analysis of Leptolyngbya boryana CZ1 Reveals Efficient Carbon Fixation Modules.</title>
        <authorList>
            <person name="Bai X."/>
            <person name="Wang H."/>
            <person name="Cheng W."/>
            <person name="Wang J."/>
            <person name="Ma M."/>
            <person name="Hu H."/>
            <person name="Song Z."/>
            <person name="Ma H."/>
            <person name="Fan Y."/>
            <person name="Du C."/>
            <person name="Xu J."/>
        </authorList>
    </citation>
    <scope>NUCLEOTIDE SEQUENCE</scope>
    <source>
        <strain evidence="2">CZ1</strain>
    </source>
</reference>
<evidence type="ECO:0000313" key="2">
    <source>
        <dbReference type="EMBL" id="WNZ45217.1"/>
    </source>
</evidence>
<feature type="domain" description="DUF4214" evidence="1">
    <location>
        <begin position="46"/>
        <end position="109"/>
    </location>
</feature>
<proteinExistence type="predicted"/>
<accession>A0AA97ANV8</accession>